<sequence length="122" mass="13905">MVNREDCVIFKQEYGNELLVEQSYVKIRSKEDGIMSFNLRVPKEQINDIETFFKGFKISEPILIDIACTGNIHCYFKGISPIIEKPDYSFISATVQELKQEVVDEEQEIGVASHECVGCGLH</sequence>
<evidence type="ECO:0000313" key="5">
    <source>
        <dbReference type="Proteomes" id="UP000183442"/>
    </source>
</evidence>
<proteinExistence type="predicted"/>
<feature type="coiled-coil region" evidence="1">
    <location>
        <begin position="88"/>
        <end position="115"/>
    </location>
</feature>
<keyword evidence="4" id="KW-1185">Reference proteome</keyword>
<dbReference type="Proteomes" id="UP000066376">
    <property type="component" value="Chromosome"/>
</dbReference>
<dbReference type="EMBL" id="FOTL01000008">
    <property type="protein sequence ID" value="SFL37968.1"/>
    <property type="molecule type" value="Genomic_DNA"/>
</dbReference>
<evidence type="ECO:0000256" key="1">
    <source>
        <dbReference type="SAM" id="Coils"/>
    </source>
</evidence>
<dbReference type="AlphaFoldDB" id="A0A126R0A5"/>
<gene>
    <name evidence="3" type="ORF">SAMN02910297_00736</name>
    <name evidence="2" type="ORF">YLM1_0940</name>
</gene>
<accession>A0A126R0A5</accession>
<dbReference type="GeneID" id="28489239"/>
<dbReference type="PATRIC" id="fig|294671.3.peg.986"/>
<dbReference type="EMBL" id="CP014265">
    <property type="protein sequence ID" value="AMK15497.1"/>
    <property type="molecule type" value="Genomic_DNA"/>
</dbReference>
<evidence type="ECO:0000313" key="4">
    <source>
        <dbReference type="Proteomes" id="UP000066376"/>
    </source>
</evidence>
<name>A0A126R0A5_METOL</name>
<reference evidence="5" key="3">
    <citation type="submission" date="2016-10" db="EMBL/GenBank/DDBJ databases">
        <authorList>
            <person name="Varghese N."/>
        </authorList>
    </citation>
    <scope>NUCLEOTIDE SEQUENCE [LARGE SCALE GENOMIC DNA]</scope>
    <source>
        <strain evidence="5">DSM 16632</strain>
    </source>
</reference>
<reference evidence="2 4" key="1">
    <citation type="journal article" date="2016" name="Genome Announc.">
        <title>Draft Genome Sequence of the Rumen Methanogen Methanobrevibacter olleyae YLM1.</title>
        <authorList>
            <person name="Kelly W.J."/>
            <person name="Li D."/>
            <person name="Lambie S.C."/>
            <person name="Cox F."/>
            <person name="Attwood G.T."/>
            <person name="Altermann E."/>
            <person name="Leahy S.C."/>
        </authorList>
    </citation>
    <scope>NUCLEOTIDE SEQUENCE [LARGE SCALE GENOMIC DNA]</scope>
    <source>
        <strain evidence="2 4">YLM1</strain>
    </source>
</reference>
<reference evidence="3" key="4">
    <citation type="submission" date="2016-10" db="EMBL/GenBank/DDBJ databases">
        <authorList>
            <person name="de Groot N.N."/>
        </authorList>
    </citation>
    <scope>NUCLEOTIDE SEQUENCE [LARGE SCALE GENOMIC DNA]</scope>
    <source>
        <strain evidence="3">DSM 16632</strain>
    </source>
</reference>
<protein>
    <submittedName>
        <fullName evidence="2">Uncharacterized protein</fullName>
    </submittedName>
</protein>
<keyword evidence="1" id="KW-0175">Coiled coil</keyword>
<dbReference type="RefSeq" id="WP_082762122.1">
    <property type="nucleotide sequence ID" value="NZ_CP014265.1"/>
</dbReference>
<organism evidence="2 4">
    <name type="scientific">Methanobrevibacter olleyae</name>
    <dbReference type="NCBI Taxonomy" id="294671"/>
    <lineage>
        <taxon>Archaea</taxon>
        <taxon>Methanobacteriati</taxon>
        <taxon>Methanobacteriota</taxon>
        <taxon>Methanomada group</taxon>
        <taxon>Methanobacteria</taxon>
        <taxon>Methanobacteriales</taxon>
        <taxon>Methanobacteriaceae</taxon>
        <taxon>Methanobrevibacter</taxon>
    </lineage>
</organism>
<reference evidence="4" key="2">
    <citation type="submission" date="2016-02" db="EMBL/GenBank/DDBJ databases">
        <title>The draft genome sequence of the rumen methanogen Methanobrevibacter olleyae YLM1.</title>
        <authorList>
            <consortium name="New Zealand Agricultural Greenhouse Gas Research Centre/Pastoral Greenhouse Gas Research Consortium"/>
            <person name="Kelly W.J."/>
            <person name="Li D."/>
            <person name="Lambie S.C."/>
            <person name="Attwood G.T."/>
            <person name="Altermann E."/>
            <person name="Leahy S.C."/>
        </authorList>
    </citation>
    <scope>NUCLEOTIDE SEQUENCE [LARGE SCALE GENOMIC DNA]</scope>
    <source>
        <strain evidence="4">YLM1</strain>
    </source>
</reference>
<evidence type="ECO:0000313" key="3">
    <source>
        <dbReference type="EMBL" id="SFL37968.1"/>
    </source>
</evidence>
<dbReference type="OrthoDB" id="70720at2157"/>
<dbReference type="Proteomes" id="UP000183442">
    <property type="component" value="Unassembled WGS sequence"/>
</dbReference>
<dbReference type="KEGG" id="mol:YLM1_0940"/>
<evidence type="ECO:0000313" key="2">
    <source>
        <dbReference type="EMBL" id="AMK15497.1"/>
    </source>
</evidence>